<protein>
    <submittedName>
        <fullName evidence="3">Uncharacterized protein</fullName>
    </submittedName>
</protein>
<evidence type="ECO:0000313" key="4">
    <source>
        <dbReference type="Proteomes" id="UP000807342"/>
    </source>
</evidence>
<sequence>MASPILASTPAPEASLAVGPRPHDALVEELAKDANSIVSTNASSAVSTLEKAEIWTGLEDDALPDKEDGKKLRFLRHQVFTLYRKLFGVVFLTNLAIFVWMIVREANALNVAGVAVANLFVSILHRQEYVVNTYYWLFTRVPLSLNEKVAGLSGSALLRLESITLEDSIRAAAYLAPSGLSSSLNKRPRSSRTTKGCAPFYNTISITTLTITYLIMALLIGILVFAYPGIRLKYHNKFEMAHRFMGWSAVGLVWAL</sequence>
<feature type="region of interest" description="Disordered" evidence="1">
    <location>
        <begin position="1"/>
        <end position="20"/>
    </location>
</feature>
<feature type="non-terminal residue" evidence="3">
    <location>
        <position position="256"/>
    </location>
</feature>
<evidence type="ECO:0000256" key="2">
    <source>
        <dbReference type="SAM" id="Phobius"/>
    </source>
</evidence>
<keyword evidence="4" id="KW-1185">Reference proteome</keyword>
<proteinExistence type="predicted"/>
<comment type="caution">
    <text evidence="3">The sequence shown here is derived from an EMBL/GenBank/DDBJ whole genome shotgun (WGS) entry which is preliminary data.</text>
</comment>
<keyword evidence="2" id="KW-0472">Membrane</keyword>
<accession>A0A9P5XEI4</accession>
<evidence type="ECO:0000313" key="3">
    <source>
        <dbReference type="EMBL" id="KAF9448859.1"/>
    </source>
</evidence>
<dbReference type="PANTHER" id="PTHR33927">
    <property type="entry name" value="TRANSMEMBRANE PROTEIN"/>
    <property type="match status" value="1"/>
</dbReference>
<dbReference type="PANTHER" id="PTHR33927:SF5">
    <property type="entry name" value="ENZYME, PUTATIVE (AFU_ORTHOLOGUE AFUA_8G01222)-RELATED"/>
    <property type="match status" value="1"/>
</dbReference>
<organism evidence="3 4">
    <name type="scientific">Macrolepiota fuliginosa MF-IS2</name>
    <dbReference type="NCBI Taxonomy" id="1400762"/>
    <lineage>
        <taxon>Eukaryota</taxon>
        <taxon>Fungi</taxon>
        <taxon>Dikarya</taxon>
        <taxon>Basidiomycota</taxon>
        <taxon>Agaricomycotina</taxon>
        <taxon>Agaricomycetes</taxon>
        <taxon>Agaricomycetidae</taxon>
        <taxon>Agaricales</taxon>
        <taxon>Agaricineae</taxon>
        <taxon>Agaricaceae</taxon>
        <taxon>Macrolepiota</taxon>
    </lineage>
</organism>
<dbReference type="AlphaFoldDB" id="A0A9P5XEI4"/>
<gene>
    <name evidence="3" type="ORF">P691DRAFT_791955</name>
</gene>
<feature type="transmembrane region" description="Helical" evidence="2">
    <location>
        <begin position="211"/>
        <end position="230"/>
    </location>
</feature>
<keyword evidence="2" id="KW-0812">Transmembrane</keyword>
<dbReference type="InterPro" id="IPR052979">
    <property type="entry name" value="Adenylate-forming_domain"/>
</dbReference>
<keyword evidence="2" id="KW-1133">Transmembrane helix</keyword>
<feature type="transmembrane region" description="Helical" evidence="2">
    <location>
        <begin position="82"/>
        <end position="103"/>
    </location>
</feature>
<dbReference type="EMBL" id="MU151148">
    <property type="protein sequence ID" value="KAF9448859.1"/>
    <property type="molecule type" value="Genomic_DNA"/>
</dbReference>
<name>A0A9P5XEI4_9AGAR</name>
<dbReference type="Proteomes" id="UP000807342">
    <property type="component" value="Unassembled WGS sequence"/>
</dbReference>
<dbReference type="OrthoDB" id="3067608at2759"/>
<reference evidence="3" key="1">
    <citation type="submission" date="2020-11" db="EMBL/GenBank/DDBJ databases">
        <authorList>
            <consortium name="DOE Joint Genome Institute"/>
            <person name="Ahrendt S."/>
            <person name="Riley R."/>
            <person name="Andreopoulos W."/>
            <person name="Labutti K."/>
            <person name="Pangilinan J."/>
            <person name="Ruiz-Duenas F.J."/>
            <person name="Barrasa J.M."/>
            <person name="Sanchez-Garcia M."/>
            <person name="Camarero S."/>
            <person name="Miyauchi S."/>
            <person name="Serrano A."/>
            <person name="Linde D."/>
            <person name="Babiker R."/>
            <person name="Drula E."/>
            <person name="Ayuso-Fernandez I."/>
            <person name="Pacheco R."/>
            <person name="Padilla G."/>
            <person name="Ferreira P."/>
            <person name="Barriuso J."/>
            <person name="Kellner H."/>
            <person name="Castanera R."/>
            <person name="Alfaro M."/>
            <person name="Ramirez L."/>
            <person name="Pisabarro A.G."/>
            <person name="Kuo A."/>
            <person name="Tritt A."/>
            <person name="Lipzen A."/>
            <person name="He G."/>
            <person name="Yan M."/>
            <person name="Ng V."/>
            <person name="Cullen D."/>
            <person name="Martin F."/>
            <person name="Rosso M.-N."/>
            <person name="Henrissat B."/>
            <person name="Hibbett D."/>
            <person name="Martinez A.T."/>
            <person name="Grigoriev I.V."/>
        </authorList>
    </citation>
    <scope>NUCLEOTIDE SEQUENCE</scope>
    <source>
        <strain evidence="3">MF-IS2</strain>
    </source>
</reference>
<evidence type="ECO:0000256" key="1">
    <source>
        <dbReference type="SAM" id="MobiDB-lite"/>
    </source>
</evidence>